<name>A0A8X7BKY8_TRICX</name>
<keyword evidence="2" id="KW-1185">Reference proteome</keyword>
<proteinExistence type="predicted"/>
<reference evidence="1" key="1">
    <citation type="submission" date="2020-08" db="EMBL/GenBank/DDBJ databases">
        <title>Multicomponent nature underlies the extraordinary mechanical properties of spider dragline silk.</title>
        <authorList>
            <person name="Kono N."/>
            <person name="Nakamura H."/>
            <person name="Mori M."/>
            <person name="Yoshida Y."/>
            <person name="Ohtoshi R."/>
            <person name="Malay A.D."/>
            <person name="Moran D.A.P."/>
            <person name="Tomita M."/>
            <person name="Numata K."/>
            <person name="Arakawa K."/>
        </authorList>
    </citation>
    <scope>NUCLEOTIDE SEQUENCE</scope>
</reference>
<dbReference type="AlphaFoldDB" id="A0A8X7BKY8"/>
<protein>
    <submittedName>
        <fullName evidence="1">Transposable element Tcb1 transposase</fullName>
    </submittedName>
</protein>
<dbReference type="InterPro" id="IPR036397">
    <property type="entry name" value="RNaseH_sf"/>
</dbReference>
<sequence>MEAGWSTRREARQVGRSDLTVRCCWGKWREDTSFNVQTPVALSLRAPVTSRTIGSYLAEGYLVSRHPLPGVMVWSAIAYDARSPPLLIHCTLAAYWYVPDILHPHVLLLMARLQGAIFQQGNARPHGGRMSQDRLRYITTLPWPA</sequence>
<dbReference type="EMBL" id="BMAU01021435">
    <property type="protein sequence ID" value="GFY35791.1"/>
    <property type="molecule type" value="Genomic_DNA"/>
</dbReference>
<dbReference type="Proteomes" id="UP000887159">
    <property type="component" value="Unassembled WGS sequence"/>
</dbReference>
<gene>
    <name evidence="1" type="primary">X975_01314</name>
    <name evidence="1" type="ORF">TNCV_4841681</name>
</gene>
<accession>A0A8X7BKY8</accession>
<evidence type="ECO:0000313" key="1">
    <source>
        <dbReference type="EMBL" id="GFY35791.1"/>
    </source>
</evidence>
<dbReference type="Gene3D" id="3.30.420.10">
    <property type="entry name" value="Ribonuclease H-like superfamily/Ribonuclease H"/>
    <property type="match status" value="1"/>
</dbReference>
<organism evidence="1 2">
    <name type="scientific">Trichonephila clavipes</name>
    <name type="common">Golden silk orbweaver</name>
    <name type="synonym">Nephila clavipes</name>
    <dbReference type="NCBI Taxonomy" id="2585209"/>
    <lineage>
        <taxon>Eukaryota</taxon>
        <taxon>Metazoa</taxon>
        <taxon>Ecdysozoa</taxon>
        <taxon>Arthropoda</taxon>
        <taxon>Chelicerata</taxon>
        <taxon>Arachnida</taxon>
        <taxon>Araneae</taxon>
        <taxon>Araneomorphae</taxon>
        <taxon>Entelegynae</taxon>
        <taxon>Araneoidea</taxon>
        <taxon>Nephilidae</taxon>
        <taxon>Trichonephila</taxon>
    </lineage>
</organism>
<evidence type="ECO:0000313" key="2">
    <source>
        <dbReference type="Proteomes" id="UP000887159"/>
    </source>
</evidence>
<dbReference type="GO" id="GO:0003676">
    <property type="term" value="F:nucleic acid binding"/>
    <property type="evidence" value="ECO:0007669"/>
    <property type="project" value="InterPro"/>
</dbReference>
<comment type="caution">
    <text evidence="1">The sequence shown here is derived from an EMBL/GenBank/DDBJ whole genome shotgun (WGS) entry which is preliminary data.</text>
</comment>